<keyword evidence="2" id="KW-0732">Signal</keyword>
<protein>
    <recommendedName>
        <fullName evidence="8">Alpha-N-acetylglucosaminidase</fullName>
    </recommendedName>
</protein>
<reference evidence="6" key="1">
    <citation type="submission" date="2018-07" db="EMBL/GenBank/DDBJ databases">
        <title>Annotation of Aphanomyces astaci genome assembly.</title>
        <authorList>
            <person name="Studholme D.J."/>
        </authorList>
    </citation>
    <scope>NUCLEOTIDE SEQUENCE [LARGE SCALE GENOMIC DNA]</scope>
    <source>
        <strain evidence="6">Pc</strain>
    </source>
</reference>
<evidence type="ECO:0000259" key="4">
    <source>
        <dbReference type="Pfam" id="PF12971"/>
    </source>
</evidence>
<evidence type="ECO:0008006" key="8">
    <source>
        <dbReference type="Google" id="ProtNLM"/>
    </source>
</evidence>
<dbReference type="AlphaFoldDB" id="A0A425D3N0"/>
<feature type="domain" description="Alpha-N-acetylglucosaminidase N-terminal" evidence="4">
    <location>
        <begin position="34"/>
        <end position="101"/>
    </location>
</feature>
<evidence type="ECO:0000259" key="5">
    <source>
        <dbReference type="Pfam" id="PF12972"/>
    </source>
</evidence>
<dbReference type="Gene3D" id="3.30.379.10">
    <property type="entry name" value="Chitobiase/beta-hexosaminidase domain 2-like"/>
    <property type="match status" value="1"/>
</dbReference>
<gene>
    <name evidence="6" type="ORF">B5M09_003727</name>
</gene>
<dbReference type="Gene3D" id="1.20.120.670">
    <property type="entry name" value="N-acetyl-b-d-glucoasminidase"/>
    <property type="match status" value="1"/>
</dbReference>
<dbReference type="Pfam" id="PF05089">
    <property type="entry name" value="NAGLU"/>
    <property type="match status" value="1"/>
</dbReference>
<dbReference type="Gene3D" id="3.20.20.80">
    <property type="entry name" value="Glycosidases"/>
    <property type="match status" value="1"/>
</dbReference>
<dbReference type="VEuPathDB" id="FungiDB:H257_00774"/>
<sequence length="794" mass="90373">MQLLLHVVTAVALTAASVLGSIQLTPPKHDAIKATEGLIERRLGKEYLDQFSLHVIPATTDGRDVLEIGSNGDKVAIKGSSGTALGYALHWYFHSFFHSSLIVTRIRYLKHVVHTQTDWEDHQLYLPKALPRINSVVRVERSAKYSYYENVCTVSYSQWTWGWTKWEKHIDWMALNGRYLMLYTQWPHRHAGINMPLAFTGQEKVWQSTFMKFNVSDAGLDKFFAGAAFLAWGRMGNLRGSWVKGPLPQQFIDDQFDLQVKILDRMREYGMIPALPGFAGHIPQEIATIYKNATISRSPNWGNFPDEFCCVYMLDPTDPLYTSIGQTFIAEQRRLYGYTSSLYQADTYNEMDPAQSDPAYLAKASKAVIDSMTLADPNAVWLMQGWLFLSEYWTNDRIQAYVGGVPDDKLIILDLYSEVVPIWQKTHNYFGKAWIYCVLHNFGGNMGLRGDLPTLAADPVAARIASNGTLIGIGLTMEGIFQNYVVYDLTLQMAWEAQPVDLITWLPEFVHSRYHIDDANAKHTWTTLLQSVYNVTKVFGGVTKSLATIRPHWKMVQDGFMGTKIVYDAKQVVVAWRSLVAAGTSSPELKLVDTYLHDVVDVTRQALSDLLYKHYQGLERDFHNDHTPLKQIQGRARVILDIMQDMDRILGTHQDFLLGKWLYDAKALAGHDGMSDLSLYYEYEARNQVTRWGDANGNVLGDYATKQWAGLVSSYYLPRWQFWLKDVVAAFEQRRPVDEAAVRKVTEAFELAWNRETKSYPIAPQGDPLALSETLYNKYMHVAVFDATSFLPLS</sequence>
<dbReference type="InterPro" id="IPR029018">
    <property type="entry name" value="Hex-like_dom2"/>
</dbReference>
<name>A0A425D3N0_APHAT</name>
<dbReference type="InterPro" id="IPR007781">
    <property type="entry name" value="NAGLU"/>
</dbReference>
<feature type="chain" id="PRO_5019583589" description="Alpha-N-acetylglucosaminidase" evidence="2">
    <location>
        <begin position="21"/>
        <end position="794"/>
    </location>
</feature>
<proteinExistence type="predicted"/>
<dbReference type="InterPro" id="IPR024733">
    <property type="entry name" value="NAGLU_tim-barrel"/>
</dbReference>
<dbReference type="Pfam" id="PF12972">
    <property type="entry name" value="NAGLU_C"/>
    <property type="match status" value="1"/>
</dbReference>
<dbReference type="InterPro" id="IPR024732">
    <property type="entry name" value="NAGLU_C"/>
</dbReference>
<keyword evidence="7" id="KW-1185">Reference proteome</keyword>
<organism evidence="6 7">
    <name type="scientific">Aphanomyces astaci</name>
    <name type="common">Crayfish plague agent</name>
    <dbReference type="NCBI Taxonomy" id="112090"/>
    <lineage>
        <taxon>Eukaryota</taxon>
        <taxon>Sar</taxon>
        <taxon>Stramenopiles</taxon>
        <taxon>Oomycota</taxon>
        <taxon>Saprolegniomycetes</taxon>
        <taxon>Saprolegniales</taxon>
        <taxon>Verrucalvaceae</taxon>
        <taxon>Aphanomyces</taxon>
    </lineage>
</organism>
<feature type="domain" description="Alpha-N-acetylglucosaminidase tim-barrel" evidence="3">
    <location>
        <begin position="147"/>
        <end position="496"/>
    </location>
</feature>
<keyword evidence="1" id="KW-0378">Hydrolase</keyword>
<dbReference type="PANTHER" id="PTHR12872">
    <property type="entry name" value="ALPHA-N-ACETYLGLUCOSAMINIDASE"/>
    <property type="match status" value="1"/>
</dbReference>
<accession>A0A425D3N0</accession>
<evidence type="ECO:0000259" key="3">
    <source>
        <dbReference type="Pfam" id="PF05089"/>
    </source>
</evidence>
<evidence type="ECO:0000256" key="2">
    <source>
        <dbReference type="SAM" id="SignalP"/>
    </source>
</evidence>
<dbReference type="Proteomes" id="UP000284702">
    <property type="component" value="Unassembled WGS sequence"/>
</dbReference>
<feature type="domain" description="Alpha-N-acetylglucosaminidase C-terminal" evidence="5">
    <location>
        <begin position="505"/>
        <end position="778"/>
    </location>
</feature>
<dbReference type="EMBL" id="MZMZ02002850">
    <property type="protein sequence ID" value="RQM23908.1"/>
    <property type="molecule type" value="Genomic_DNA"/>
</dbReference>
<comment type="caution">
    <text evidence="6">The sequence shown here is derived from an EMBL/GenBank/DDBJ whole genome shotgun (WGS) entry which is preliminary data.</text>
</comment>
<dbReference type="GO" id="GO:0016787">
    <property type="term" value="F:hydrolase activity"/>
    <property type="evidence" value="ECO:0007669"/>
    <property type="project" value="UniProtKB-KW"/>
</dbReference>
<evidence type="ECO:0000313" key="7">
    <source>
        <dbReference type="Proteomes" id="UP000284702"/>
    </source>
</evidence>
<evidence type="ECO:0000313" key="6">
    <source>
        <dbReference type="EMBL" id="RQM23908.1"/>
    </source>
</evidence>
<dbReference type="InterPro" id="IPR024240">
    <property type="entry name" value="NAGLU_N"/>
</dbReference>
<dbReference type="PANTHER" id="PTHR12872:SF1">
    <property type="entry name" value="ALPHA-N-ACETYLGLUCOSAMINIDASE"/>
    <property type="match status" value="1"/>
</dbReference>
<feature type="signal peptide" evidence="2">
    <location>
        <begin position="1"/>
        <end position="20"/>
    </location>
</feature>
<evidence type="ECO:0000256" key="1">
    <source>
        <dbReference type="ARBA" id="ARBA00022801"/>
    </source>
</evidence>
<dbReference type="Pfam" id="PF12971">
    <property type="entry name" value="NAGLU_N"/>
    <property type="match status" value="1"/>
</dbReference>